<reference evidence="12" key="1">
    <citation type="journal article" date="2020" name="BMC Genomics">
        <title>Correction to: Identification and distribution of gene clusters required for synthesis of sphingolipid metabolism inhibitors in diverse species of the filamentous fungus Fusarium.</title>
        <authorList>
            <person name="Kim H.S."/>
            <person name="Lohmar J.M."/>
            <person name="Busman M."/>
            <person name="Brown D.W."/>
            <person name="Naumann T.A."/>
            <person name="Divon H.H."/>
            <person name="Lysoe E."/>
            <person name="Uhlig S."/>
            <person name="Proctor R.H."/>
        </authorList>
    </citation>
    <scope>NUCLEOTIDE SEQUENCE</scope>
    <source>
        <strain evidence="12">NRRL 20472</strain>
    </source>
</reference>
<dbReference type="GO" id="GO:0003964">
    <property type="term" value="F:RNA-directed DNA polymerase activity"/>
    <property type="evidence" value="ECO:0007669"/>
    <property type="project" value="UniProtKB-KW"/>
</dbReference>
<evidence type="ECO:0000256" key="8">
    <source>
        <dbReference type="ARBA" id="ARBA00022801"/>
    </source>
</evidence>
<dbReference type="GO" id="GO:0004519">
    <property type="term" value="F:endonuclease activity"/>
    <property type="evidence" value="ECO:0007669"/>
    <property type="project" value="UniProtKB-KW"/>
</dbReference>
<dbReference type="Pfam" id="PF17917">
    <property type="entry name" value="RT_RNaseH"/>
    <property type="match status" value="1"/>
</dbReference>
<dbReference type="PANTHER" id="PTHR33064:SF37">
    <property type="entry name" value="RIBONUCLEASE H"/>
    <property type="match status" value="1"/>
</dbReference>
<keyword evidence="10" id="KW-0496">Mitochondrion</keyword>
<evidence type="ECO:0000256" key="1">
    <source>
        <dbReference type="ARBA" id="ARBA00004173"/>
    </source>
</evidence>
<evidence type="ECO:0000256" key="9">
    <source>
        <dbReference type="ARBA" id="ARBA00022918"/>
    </source>
</evidence>
<reference evidence="12" key="2">
    <citation type="submission" date="2020-05" db="EMBL/GenBank/DDBJ databases">
        <authorList>
            <person name="Kim H.-S."/>
            <person name="Proctor R.H."/>
            <person name="Brown D.W."/>
        </authorList>
    </citation>
    <scope>NUCLEOTIDE SEQUENCE</scope>
    <source>
        <strain evidence="12">NRRL 20472</strain>
    </source>
</reference>
<comment type="caution">
    <text evidence="12">The sequence shown here is derived from an EMBL/GenBank/DDBJ whole genome shotgun (WGS) entry which is preliminary data.</text>
</comment>
<evidence type="ECO:0000313" key="12">
    <source>
        <dbReference type="EMBL" id="KAF4963150.1"/>
    </source>
</evidence>
<comment type="subcellular location">
    <subcellularLocation>
        <location evidence="1">Mitochondrion</location>
    </subcellularLocation>
</comment>
<keyword evidence="6" id="KW-0064">Aspartyl protease</keyword>
<evidence type="ECO:0000256" key="6">
    <source>
        <dbReference type="ARBA" id="ARBA00022750"/>
    </source>
</evidence>
<feature type="domain" description="Reverse transcriptase RNase H-like" evidence="11">
    <location>
        <begin position="105"/>
        <end position="179"/>
    </location>
</feature>
<dbReference type="InterPro" id="IPR051320">
    <property type="entry name" value="Viral_Replic_Matur_Polypro"/>
</dbReference>
<keyword evidence="2" id="KW-0645">Protease</keyword>
<keyword evidence="8" id="KW-0378">Hydrolase</keyword>
<keyword evidence="3" id="KW-0808">Transferase</keyword>
<dbReference type="SUPFAM" id="SSF56672">
    <property type="entry name" value="DNA/RNA polymerases"/>
    <property type="match status" value="1"/>
</dbReference>
<dbReference type="InterPro" id="IPR041373">
    <property type="entry name" value="RT_RNaseH"/>
</dbReference>
<evidence type="ECO:0000256" key="5">
    <source>
        <dbReference type="ARBA" id="ARBA00022722"/>
    </source>
</evidence>
<dbReference type="Proteomes" id="UP000622797">
    <property type="component" value="Unassembled WGS sequence"/>
</dbReference>
<evidence type="ECO:0000256" key="3">
    <source>
        <dbReference type="ARBA" id="ARBA00022679"/>
    </source>
</evidence>
<dbReference type="GO" id="GO:0005739">
    <property type="term" value="C:mitochondrion"/>
    <property type="evidence" value="ECO:0007669"/>
    <property type="project" value="UniProtKB-SubCell"/>
</dbReference>
<dbReference type="GO" id="GO:0006508">
    <property type="term" value="P:proteolysis"/>
    <property type="evidence" value="ECO:0007669"/>
    <property type="project" value="UniProtKB-KW"/>
</dbReference>
<keyword evidence="13" id="KW-1185">Reference proteome</keyword>
<keyword evidence="7" id="KW-0255">Endonuclease</keyword>
<evidence type="ECO:0000256" key="10">
    <source>
        <dbReference type="ARBA" id="ARBA00023128"/>
    </source>
</evidence>
<protein>
    <recommendedName>
        <fullName evidence="11">Reverse transcriptase RNase H-like domain-containing protein</fullName>
    </recommendedName>
</protein>
<accession>A0A8H4TSB1</accession>
<name>A0A8H4TSB1_9HYPO</name>
<evidence type="ECO:0000256" key="7">
    <source>
        <dbReference type="ARBA" id="ARBA00022759"/>
    </source>
</evidence>
<evidence type="ECO:0000256" key="4">
    <source>
        <dbReference type="ARBA" id="ARBA00022695"/>
    </source>
</evidence>
<dbReference type="EMBL" id="JABEXW010000492">
    <property type="protein sequence ID" value="KAF4963150.1"/>
    <property type="molecule type" value="Genomic_DNA"/>
</dbReference>
<organism evidence="12 13">
    <name type="scientific">Fusarium sarcochroum</name>
    <dbReference type="NCBI Taxonomy" id="1208366"/>
    <lineage>
        <taxon>Eukaryota</taxon>
        <taxon>Fungi</taxon>
        <taxon>Dikarya</taxon>
        <taxon>Ascomycota</taxon>
        <taxon>Pezizomycotina</taxon>
        <taxon>Sordariomycetes</taxon>
        <taxon>Hypocreomycetidae</taxon>
        <taxon>Hypocreales</taxon>
        <taxon>Nectriaceae</taxon>
        <taxon>Fusarium</taxon>
        <taxon>Fusarium lateritium species complex</taxon>
    </lineage>
</organism>
<dbReference type="OrthoDB" id="5053384at2759"/>
<keyword evidence="9" id="KW-0695">RNA-directed DNA polymerase</keyword>
<evidence type="ECO:0000313" key="13">
    <source>
        <dbReference type="Proteomes" id="UP000622797"/>
    </source>
</evidence>
<evidence type="ECO:0000259" key="11">
    <source>
        <dbReference type="Pfam" id="PF17917"/>
    </source>
</evidence>
<dbReference type="InterPro" id="IPR043502">
    <property type="entry name" value="DNA/RNA_pol_sf"/>
</dbReference>
<dbReference type="PANTHER" id="PTHR33064">
    <property type="entry name" value="POL PROTEIN"/>
    <property type="match status" value="1"/>
</dbReference>
<keyword evidence="5" id="KW-0540">Nuclease</keyword>
<sequence>MVADSRTEGGISLRVGDFRYLGWNCYTYRDCFATAIEDIKTIDLIEDHSLLLPGPIPTKAQPRWQNRRDREAAQDFMPSVERANAAQALEKICDCIQHNATRVADSGKQFHLATDASETGTGGVLLQPDDAEVEREITESNFSKSHVIMWISERFNDAERRYTILEKEMAAVVRGLKECE</sequence>
<dbReference type="AlphaFoldDB" id="A0A8H4TSB1"/>
<gene>
    <name evidence="12" type="ORF">FSARC_8815</name>
</gene>
<dbReference type="GO" id="GO:0004190">
    <property type="term" value="F:aspartic-type endopeptidase activity"/>
    <property type="evidence" value="ECO:0007669"/>
    <property type="project" value="UniProtKB-KW"/>
</dbReference>
<keyword evidence="4" id="KW-0548">Nucleotidyltransferase</keyword>
<proteinExistence type="predicted"/>
<evidence type="ECO:0000256" key="2">
    <source>
        <dbReference type="ARBA" id="ARBA00022670"/>
    </source>
</evidence>